<dbReference type="PANTHER" id="PTHR30055:SF234">
    <property type="entry name" value="HTH-TYPE TRANSCRIPTIONAL REGULATOR BETI"/>
    <property type="match status" value="1"/>
</dbReference>
<feature type="domain" description="HTH tetR-type" evidence="5">
    <location>
        <begin position="9"/>
        <end position="68"/>
    </location>
</feature>
<dbReference type="SUPFAM" id="SSF48498">
    <property type="entry name" value="Tetracyclin repressor-like, C-terminal domain"/>
    <property type="match status" value="1"/>
</dbReference>
<name>A0ABY6PZD7_9ACTN</name>
<dbReference type="SUPFAM" id="SSF46689">
    <property type="entry name" value="Homeodomain-like"/>
    <property type="match status" value="1"/>
</dbReference>
<keyword evidence="2 4" id="KW-0238">DNA-binding</keyword>
<proteinExistence type="predicted"/>
<dbReference type="Proteomes" id="UP001164963">
    <property type="component" value="Chromosome"/>
</dbReference>
<dbReference type="InterPro" id="IPR009057">
    <property type="entry name" value="Homeodomain-like_sf"/>
</dbReference>
<evidence type="ECO:0000313" key="7">
    <source>
        <dbReference type="Proteomes" id="UP001164963"/>
    </source>
</evidence>
<dbReference type="PRINTS" id="PR00455">
    <property type="entry name" value="HTHTETR"/>
</dbReference>
<dbReference type="PANTHER" id="PTHR30055">
    <property type="entry name" value="HTH-TYPE TRANSCRIPTIONAL REGULATOR RUTR"/>
    <property type="match status" value="1"/>
</dbReference>
<keyword evidence="7" id="KW-1185">Reference proteome</keyword>
<dbReference type="RefSeq" id="WP_265545848.1">
    <property type="nucleotide sequence ID" value="NZ_CP098740.1"/>
</dbReference>
<reference evidence="6" key="1">
    <citation type="journal article" date="2022" name="Front. Microbiol.">
        <title>Mirubactin C rescues the lethal effect of cell wall biosynthesis mutations in Bacillus subtilis.</title>
        <authorList>
            <person name="Kepplinger B."/>
            <person name="Wen X."/>
            <person name="Tyler A.R."/>
            <person name="Kim B.Y."/>
            <person name="Brown J."/>
            <person name="Banks P."/>
            <person name="Dashti Y."/>
            <person name="Mackenzie E.S."/>
            <person name="Wills C."/>
            <person name="Kawai Y."/>
            <person name="Waldron K.J."/>
            <person name="Allenby N.E.E."/>
            <person name="Wu L.J."/>
            <person name="Hall M.J."/>
            <person name="Errington J."/>
        </authorList>
    </citation>
    <scope>NUCLEOTIDE SEQUENCE</scope>
    <source>
        <strain evidence="6">MDA8-470</strain>
    </source>
</reference>
<evidence type="ECO:0000256" key="3">
    <source>
        <dbReference type="ARBA" id="ARBA00023163"/>
    </source>
</evidence>
<evidence type="ECO:0000256" key="1">
    <source>
        <dbReference type="ARBA" id="ARBA00023015"/>
    </source>
</evidence>
<dbReference type="PROSITE" id="PS50977">
    <property type="entry name" value="HTH_TETR_2"/>
    <property type="match status" value="1"/>
</dbReference>
<keyword evidence="3" id="KW-0804">Transcription</keyword>
<evidence type="ECO:0000313" key="6">
    <source>
        <dbReference type="EMBL" id="UZK57538.1"/>
    </source>
</evidence>
<keyword evidence="1" id="KW-0805">Transcription regulation</keyword>
<dbReference type="Gene3D" id="1.10.357.10">
    <property type="entry name" value="Tetracycline Repressor, domain 2"/>
    <property type="match status" value="1"/>
</dbReference>
<protein>
    <submittedName>
        <fullName evidence="6">TetR/AcrR family transcriptional regulator</fullName>
    </submittedName>
</protein>
<dbReference type="InterPro" id="IPR001647">
    <property type="entry name" value="HTH_TetR"/>
</dbReference>
<organism evidence="6 7">
    <name type="scientific">Streptomyces drozdowiczii</name>
    <dbReference type="NCBI Taxonomy" id="202862"/>
    <lineage>
        <taxon>Bacteria</taxon>
        <taxon>Bacillati</taxon>
        <taxon>Actinomycetota</taxon>
        <taxon>Actinomycetes</taxon>
        <taxon>Kitasatosporales</taxon>
        <taxon>Streptomycetaceae</taxon>
        <taxon>Streptomyces</taxon>
    </lineage>
</organism>
<evidence type="ECO:0000259" key="5">
    <source>
        <dbReference type="PROSITE" id="PS50977"/>
    </source>
</evidence>
<feature type="DNA-binding region" description="H-T-H motif" evidence="4">
    <location>
        <begin position="31"/>
        <end position="50"/>
    </location>
</feature>
<dbReference type="Pfam" id="PF00440">
    <property type="entry name" value="TetR_N"/>
    <property type="match status" value="1"/>
</dbReference>
<dbReference type="EMBL" id="CP098740">
    <property type="protein sequence ID" value="UZK57538.1"/>
    <property type="molecule type" value="Genomic_DNA"/>
</dbReference>
<dbReference type="InterPro" id="IPR050109">
    <property type="entry name" value="HTH-type_TetR-like_transc_reg"/>
</dbReference>
<dbReference type="InterPro" id="IPR036271">
    <property type="entry name" value="Tet_transcr_reg_TetR-rel_C_sf"/>
</dbReference>
<sequence>MTRNGHLRDRVAVAILDAAAMLLARRGESVSMADVAAAAGVGRTTLYRHFPSRETLLDALSQEACAELIGKLADAGLDCVAVPEGVARVSRIAMGQAAKYQALMRIHGKPAVPDETARQLMAPLTALFVRGSADGTWRTDLGPDTLLDLYSALLQGALGQALHAKLGVEPAAAAVTSVFMHGAGTRRPASDDLVNSPSPTGS</sequence>
<evidence type="ECO:0000256" key="4">
    <source>
        <dbReference type="PROSITE-ProRule" id="PRU00335"/>
    </source>
</evidence>
<gene>
    <name evidence="6" type="ORF">NEH16_28735</name>
</gene>
<accession>A0ABY6PZD7</accession>
<evidence type="ECO:0000256" key="2">
    <source>
        <dbReference type="ARBA" id="ARBA00023125"/>
    </source>
</evidence>